<organism evidence="4">
    <name type="scientific">Micromonas pusilla</name>
    <name type="common">Picoplanktonic green alga</name>
    <name type="synonym">Chromulina pusilla</name>
    <dbReference type="NCBI Taxonomy" id="38833"/>
    <lineage>
        <taxon>Eukaryota</taxon>
        <taxon>Viridiplantae</taxon>
        <taxon>Chlorophyta</taxon>
        <taxon>Mamiellophyceae</taxon>
        <taxon>Mamiellales</taxon>
        <taxon>Mamiellaceae</taxon>
        <taxon>Micromonas</taxon>
    </lineage>
</organism>
<feature type="compositionally biased region" description="Basic and acidic residues" evidence="2">
    <location>
        <begin position="39"/>
        <end position="48"/>
    </location>
</feature>
<proteinExistence type="predicted"/>
<keyword evidence="1" id="KW-0175">Coiled coil</keyword>
<dbReference type="Pfam" id="PF02037">
    <property type="entry name" value="SAP"/>
    <property type="match status" value="1"/>
</dbReference>
<dbReference type="PROSITE" id="PS50800">
    <property type="entry name" value="SAP"/>
    <property type="match status" value="1"/>
</dbReference>
<feature type="coiled-coil region" evidence="1">
    <location>
        <begin position="153"/>
        <end position="222"/>
    </location>
</feature>
<protein>
    <recommendedName>
        <fullName evidence="3">SAP domain-containing protein</fullName>
    </recommendedName>
</protein>
<evidence type="ECO:0000313" key="4">
    <source>
        <dbReference type="EMBL" id="CAD8436216.1"/>
    </source>
</evidence>
<reference evidence="4" key="1">
    <citation type="submission" date="2021-01" db="EMBL/GenBank/DDBJ databases">
        <authorList>
            <person name="Corre E."/>
            <person name="Pelletier E."/>
            <person name="Niang G."/>
            <person name="Scheremetjew M."/>
            <person name="Finn R."/>
            <person name="Kale V."/>
            <person name="Holt S."/>
            <person name="Cochrane G."/>
            <person name="Meng A."/>
            <person name="Brown T."/>
            <person name="Cohen L."/>
        </authorList>
    </citation>
    <scope>NUCLEOTIDE SEQUENCE</scope>
    <source>
        <strain evidence="4">CCAC1681</strain>
    </source>
</reference>
<evidence type="ECO:0000259" key="3">
    <source>
        <dbReference type="PROSITE" id="PS50800"/>
    </source>
</evidence>
<feature type="compositionally biased region" description="Low complexity" evidence="2">
    <location>
        <begin position="57"/>
        <end position="77"/>
    </location>
</feature>
<gene>
    <name evidence="4" type="ORF">MSP1401_LOCUS4013</name>
</gene>
<dbReference type="EMBL" id="HBEN01004922">
    <property type="protein sequence ID" value="CAD8436216.1"/>
    <property type="molecule type" value="Transcribed_RNA"/>
</dbReference>
<accession>A0A7S0CYV7</accession>
<evidence type="ECO:0000256" key="2">
    <source>
        <dbReference type="SAM" id="MobiDB-lite"/>
    </source>
</evidence>
<name>A0A7S0CYV7_MICPS</name>
<evidence type="ECO:0000256" key="1">
    <source>
        <dbReference type="SAM" id="Coils"/>
    </source>
</evidence>
<dbReference type="Gene3D" id="1.10.720.30">
    <property type="entry name" value="SAP domain"/>
    <property type="match status" value="1"/>
</dbReference>
<sequence>MASASPAKMKVADLRAALAERGVSTAGLKAELVQRLERKMAEERRVDVPRGSFGLNSSTPPRASPSSTSGVPSTSGAAFGSPHRHHAEARVTLSPHRHHEQRRGLWGVPMSEAESGEGDATRDRVLVLSSALREEQLVVARERDARLADRERRAEAEEALSHARAQLQKHDEEVASLRKAIAHGRSENEAVAAQLTKSFADLRAERERRTTLESEIARLKESLDSRDGIIESKMEEIQV</sequence>
<feature type="domain" description="SAP" evidence="3">
    <location>
        <begin position="6"/>
        <end position="40"/>
    </location>
</feature>
<feature type="region of interest" description="Disordered" evidence="2">
    <location>
        <begin position="39"/>
        <end position="121"/>
    </location>
</feature>
<dbReference type="InterPro" id="IPR036361">
    <property type="entry name" value="SAP_dom_sf"/>
</dbReference>
<dbReference type="InterPro" id="IPR003034">
    <property type="entry name" value="SAP_dom"/>
</dbReference>
<dbReference type="AlphaFoldDB" id="A0A7S0CYV7"/>
<dbReference type="SUPFAM" id="SSF68906">
    <property type="entry name" value="SAP domain"/>
    <property type="match status" value="1"/>
</dbReference>
<dbReference type="SMART" id="SM00513">
    <property type="entry name" value="SAP"/>
    <property type="match status" value="1"/>
</dbReference>